<protein>
    <submittedName>
        <fullName evidence="3">Uncharacterized protein</fullName>
    </submittedName>
</protein>
<name>A0A1G4H6Q0_PLAVI</name>
<dbReference type="Pfam" id="PF01469">
    <property type="entry name" value="Pentapeptide_2"/>
    <property type="match status" value="1"/>
</dbReference>
<evidence type="ECO:0000256" key="1">
    <source>
        <dbReference type="SAM" id="Coils"/>
    </source>
</evidence>
<organism evidence="3 4">
    <name type="scientific">Plasmodium vivax</name>
    <name type="common">malaria parasite P. vivax</name>
    <dbReference type="NCBI Taxonomy" id="5855"/>
    <lineage>
        <taxon>Eukaryota</taxon>
        <taxon>Sar</taxon>
        <taxon>Alveolata</taxon>
        <taxon>Apicomplexa</taxon>
        <taxon>Aconoidasida</taxon>
        <taxon>Haemosporida</taxon>
        <taxon>Plasmodiidae</taxon>
        <taxon>Plasmodium</taxon>
        <taxon>Plasmodium (Plasmodium)</taxon>
    </lineage>
</organism>
<evidence type="ECO:0000256" key="2">
    <source>
        <dbReference type="SAM" id="MobiDB-lite"/>
    </source>
</evidence>
<feature type="region of interest" description="Disordered" evidence="2">
    <location>
        <begin position="1"/>
        <end position="190"/>
    </location>
</feature>
<dbReference type="VEuPathDB" id="PlasmoDB:PVPAM_020011300"/>
<gene>
    <name evidence="3" type="ORF">PVC01_020008700</name>
</gene>
<feature type="compositionally biased region" description="Basic and acidic residues" evidence="2">
    <location>
        <begin position="48"/>
        <end position="59"/>
    </location>
</feature>
<feature type="compositionally biased region" description="Low complexity" evidence="2">
    <location>
        <begin position="106"/>
        <end position="116"/>
    </location>
</feature>
<dbReference type="VEuPathDB" id="PlasmoDB:PVX_081235"/>
<keyword evidence="1" id="KW-0175">Coiled coil</keyword>
<dbReference type="EMBL" id="LT615257">
    <property type="protein sequence ID" value="SCO70582.1"/>
    <property type="molecule type" value="Genomic_DNA"/>
</dbReference>
<dbReference type="VEuPathDB" id="PlasmoDB:PVP01_0203800"/>
<feature type="coiled-coil region" evidence="1">
    <location>
        <begin position="531"/>
        <end position="642"/>
    </location>
</feature>
<dbReference type="InterPro" id="IPR002989">
    <property type="entry name" value="Mycobac_pentapep"/>
</dbReference>
<sequence>MAFYQSEKKSSQSSSAQHIEEGTHNLGNPKVLRSQGREEAPRKATWSDAHHALTVKKESGSQGGSRSRSRSEGQAVGQAVGQTADQTAGLTADQATGQVTNQVTTQSHSSSRSLSQKHPRSDTGSPADEPTSTVPPHSKEGPSEAANSSGNTCSVPAHEKLSDRVGGALGGRRVDKPLNLPGDKPVERALPQMPTQPLTHATMNCYQSDAKKNYLMRQAVFFTPKKNSVNASNEKKEIGSRIGQNGSDEYALNGTLHNHGAWVGGSDQRKTESFSGTIWRGKDALLSLNSDKHGANHGSVSHGSVNHGSVNHGSVNHGSVNHGSVNHGSVNLSTVPVTFSHSFGAAEYAVAGGEYSLAGGHYGSGVGEYTVGGTEYSGGCAGEYPFCNANANFGAPSGNFGSANNCCSVSSSLTLQGNNFQTPSIGNMNFLQNGSTMSGNKVAVAAAVAAAGGGNNNEGSLEYLNISSQCFTEKKKDIVYLFQELLSYCECLKRNRKKSTEEINKIRISYNKVSDLLKETLKREKNSHIKIEELRNIIITYDEKLDRVKNSSEGTISNLNKNVQTLIDLNNNLEMEMNKVANENQQLRKIAQNEFNLNKEINELRNQIEILNNEKVVLVNQIDGLRLENSKIENEKNVLLSDKTLLHCKIDELENGLKNKNKKNIFNQPNGTERESNPFIINSDEEINQQLSNYLNLNHEQRTELFKNFLYHWRETNKAGQKFYEQSCVAGAPL</sequence>
<proteinExistence type="predicted"/>
<evidence type="ECO:0000313" key="3">
    <source>
        <dbReference type="EMBL" id="SCO70582.1"/>
    </source>
</evidence>
<feature type="compositionally biased region" description="Polar residues" evidence="2">
    <location>
        <begin position="145"/>
        <end position="154"/>
    </location>
</feature>
<dbReference type="Proteomes" id="UP000305196">
    <property type="component" value="Chromosome 2"/>
</dbReference>
<feature type="compositionally biased region" description="Polar residues" evidence="2">
    <location>
        <begin position="80"/>
        <end position="105"/>
    </location>
</feature>
<accession>A0A1G4H6Q0</accession>
<reference evidence="3 4" key="1">
    <citation type="submission" date="2016-07" db="EMBL/GenBank/DDBJ databases">
        <authorList>
            <consortium name="Pathogen Informatics"/>
        </authorList>
    </citation>
    <scope>NUCLEOTIDE SEQUENCE [LARGE SCALE GENOMIC DNA]</scope>
</reference>
<dbReference type="AlphaFoldDB" id="A0A1G4H6Q0"/>
<evidence type="ECO:0000313" key="4">
    <source>
        <dbReference type="Proteomes" id="UP000305196"/>
    </source>
</evidence>
<feature type="compositionally biased region" description="Basic and acidic residues" evidence="2">
    <location>
        <begin position="1"/>
        <end position="10"/>
    </location>
</feature>
<dbReference type="VEuPathDB" id="PlasmoDB:PVW1_020011400"/>